<evidence type="ECO:0000259" key="8">
    <source>
        <dbReference type="PROSITE" id="PS50112"/>
    </source>
</evidence>
<evidence type="ECO:0000313" key="10">
    <source>
        <dbReference type="EMBL" id="WGV16774.1"/>
    </source>
</evidence>
<evidence type="ECO:0000256" key="1">
    <source>
        <dbReference type="ARBA" id="ARBA00000085"/>
    </source>
</evidence>
<dbReference type="PANTHER" id="PTHR43304">
    <property type="entry name" value="PHYTOCHROME-LIKE PROTEIN CPH1"/>
    <property type="match status" value="1"/>
</dbReference>
<reference evidence="10 11" key="1">
    <citation type="submission" date="2023-04" db="EMBL/GenBank/DDBJ databases">
        <title>YMD61, complete Genome.</title>
        <authorList>
            <person name="Zhang J."/>
        </authorList>
    </citation>
    <scope>NUCLEOTIDE SEQUENCE [LARGE SCALE GENOMIC DNA]</scope>
    <source>
        <strain evidence="10 11">YMD61</strain>
    </source>
</reference>
<dbReference type="RefSeq" id="WP_281467455.1">
    <property type="nucleotide sequence ID" value="NZ_CP124535.1"/>
</dbReference>
<feature type="domain" description="Methyl-accepting transducer" evidence="7">
    <location>
        <begin position="157"/>
        <end position="221"/>
    </location>
</feature>
<organism evidence="10 11">
    <name type="scientific">Fuscovulum ytuae</name>
    <dbReference type="NCBI Taxonomy" id="3042299"/>
    <lineage>
        <taxon>Bacteria</taxon>
        <taxon>Pseudomonadati</taxon>
        <taxon>Pseudomonadota</taxon>
        <taxon>Alphaproteobacteria</taxon>
        <taxon>Rhodobacterales</taxon>
        <taxon>Paracoccaceae</taxon>
        <taxon>Fuscovulum</taxon>
    </lineage>
</organism>
<evidence type="ECO:0000256" key="6">
    <source>
        <dbReference type="PROSITE-ProRule" id="PRU00284"/>
    </source>
</evidence>
<sequence length="221" mass="24500">MDGAFVEGREIIGSILLRTNGFVYRCRNDRDYSMLLMEGAVAELTGYPTADFIEVPQRSYAGLTHPDDRDSVFAAVDTALERQENWSVDYRLVRPDGSTRWVHEVGGGVFDKTGALLFLEGIVLDHETRKQEEAQRGQRNRQITEFCRNLVSETKPILSVLRELRILAINARIEAARAGQAGAGFAVVAGEVGRIANETTTRASSVTDLTEELQKLLRNAG</sequence>
<dbReference type="Pfam" id="PF08447">
    <property type="entry name" value="PAS_3"/>
    <property type="match status" value="1"/>
</dbReference>
<dbReference type="PROSITE" id="PS50113">
    <property type="entry name" value="PAC"/>
    <property type="match status" value="1"/>
</dbReference>
<dbReference type="EMBL" id="CP124535">
    <property type="protein sequence ID" value="WGV16774.1"/>
    <property type="molecule type" value="Genomic_DNA"/>
</dbReference>
<dbReference type="InterPro" id="IPR004090">
    <property type="entry name" value="Chemotax_Me-accpt_rcpt"/>
</dbReference>
<comment type="catalytic activity">
    <reaction evidence="1">
        <text>ATP + protein L-histidine = ADP + protein N-phospho-L-histidine.</text>
        <dbReference type="EC" id="2.7.13.3"/>
    </reaction>
</comment>
<feature type="domain" description="PAS" evidence="8">
    <location>
        <begin position="29"/>
        <end position="83"/>
    </location>
</feature>
<feature type="domain" description="PAC" evidence="9">
    <location>
        <begin position="86"/>
        <end position="138"/>
    </location>
</feature>
<keyword evidence="4" id="KW-0808">Transferase</keyword>
<dbReference type="CDD" id="cd00130">
    <property type="entry name" value="PAS"/>
    <property type="match status" value="1"/>
</dbReference>
<dbReference type="InterPro" id="IPR052162">
    <property type="entry name" value="Sensor_kinase/Photoreceptor"/>
</dbReference>
<protein>
    <recommendedName>
        <fullName evidence="2">histidine kinase</fullName>
        <ecNumber evidence="2">2.7.13.3</ecNumber>
    </recommendedName>
</protein>
<dbReference type="Gene3D" id="3.30.450.20">
    <property type="entry name" value="PAS domain"/>
    <property type="match status" value="1"/>
</dbReference>
<keyword evidence="6" id="KW-0807">Transducer</keyword>
<evidence type="ECO:0000313" key="11">
    <source>
        <dbReference type="Proteomes" id="UP001230978"/>
    </source>
</evidence>
<keyword evidence="5" id="KW-0418">Kinase</keyword>
<dbReference type="InterPro" id="IPR013655">
    <property type="entry name" value="PAS_fold_3"/>
</dbReference>
<dbReference type="InterPro" id="IPR004089">
    <property type="entry name" value="MCPsignal_dom"/>
</dbReference>
<dbReference type="Pfam" id="PF00015">
    <property type="entry name" value="MCPsignal"/>
    <property type="match status" value="1"/>
</dbReference>
<dbReference type="PRINTS" id="PR00260">
    <property type="entry name" value="CHEMTRNSDUCR"/>
</dbReference>
<dbReference type="NCBIfam" id="TIGR00229">
    <property type="entry name" value="sensory_box"/>
    <property type="match status" value="1"/>
</dbReference>
<dbReference type="PROSITE" id="PS50111">
    <property type="entry name" value="CHEMOTAXIS_TRANSDUC_2"/>
    <property type="match status" value="1"/>
</dbReference>
<dbReference type="PANTHER" id="PTHR43304:SF1">
    <property type="entry name" value="PAC DOMAIN-CONTAINING PROTEIN"/>
    <property type="match status" value="1"/>
</dbReference>
<dbReference type="InterPro" id="IPR035965">
    <property type="entry name" value="PAS-like_dom_sf"/>
</dbReference>
<keyword evidence="3" id="KW-0597">Phosphoprotein</keyword>
<keyword evidence="11" id="KW-1185">Reference proteome</keyword>
<dbReference type="SUPFAM" id="SSF55785">
    <property type="entry name" value="PYP-like sensor domain (PAS domain)"/>
    <property type="match status" value="1"/>
</dbReference>
<evidence type="ECO:0000256" key="4">
    <source>
        <dbReference type="ARBA" id="ARBA00022679"/>
    </source>
</evidence>
<dbReference type="PROSITE" id="PS50112">
    <property type="entry name" value="PAS"/>
    <property type="match status" value="1"/>
</dbReference>
<evidence type="ECO:0000256" key="2">
    <source>
        <dbReference type="ARBA" id="ARBA00012438"/>
    </source>
</evidence>
<dbReference type="InterPro" id="IPR000014">
    <property type="entry name" value="PAS"/>
</dbReference>
<dbReference type="Proteomes" id="UP001230978">
    <property type="component" value="Chromosome"/>
</dbReference>
<evidence type="ECO:0000259" key="9">
    <source>
        <dbReference type="PROSITE" id="PS50113"/>
    </source>
</evidence>
<proteinExistence type="predicted"/>
<evidence type="ECO:0000259" key="7">
    <source>
        <dbReference type="PROSITE" id="PS50111"/>
    </source>
</evidence>
<name>A0ABY8Q7X9_9RHOB</name>
<evidence type="ECO:0000256" key="5">
    <source>
        <dbReference type="ARBA" id="ARBA00022777"/>
    </source>
</evidence>
<dbReference type="EC" id="2.7.13.3" evidence="2"/>
<dbReference type="Gene3D" id="1.10.287.950">
    <property type="entry name" value="Methyl-accepting chemotaxis protein"/>
    <property type="match status" value="1"/>
</dbReference>
<dbReference type="SUPFAM" id="SSF58104">
    <property type="entry name" value="Methyl-accepting chemotaxis protein (MCP) signaling domain"/>
    <property type="match status" value="1"/>
</dbReference>
<gene>
    <name evidence="10" type="ORF">QF092_02860</name>
</gene>
<accession>A0ABY8Q7X9</accession>
<dbReference type="InterPro" id="IPR000700">
    <property type="entry name" value="PAS-assoc_C"/>
</dbReference>
<evidence type="ECO:0000256" key="3">
    <source>
        <dbReference type="ARBA" id="ARBA00022553"/>
    </source>
</evidence>